<keyword evidence="1" id="KW-1133">Transmembrane helix</keyword>
<reference evidence="2 3" key="1">
    <citation type="submission" date="2023-07" db="EMBL/GenBank/DDBJ databases">
        <authorList>
            <person name="Girao M."/>
            <person name="Carvalho M.F."/>
        </authorList>
    </citation>
    <scope>NUCLEOTIDE SEQUENCE [LARGE SCALE GENOMIC DNA]</scope>
    <source>
        <strain evidence="2 3">YIM65754</strain>
    </source>
</reference>
<evidence type="ECO:0000313" key="2">
    <source>
        <dbReference type="EMBL" id="MEE2056772.1"/>
    </source>
</evidence>
<organism evidence="2 3">
    <name type="scientific">Rhodococcus artemisiae</name>
    <dbReference type="NCBI Taxonomy" id="714159"/>
    <lineage>
        <taxon>Bacteria</taxon>
        <taxon>Bacillati</taxon>
        <taxon>Actinomycetota</taxon>
        <taxon>Actinomycetes</taxon>
        <taxon>Mycobacteriales</taxon>
        <taxon>Nocardiaceae</taxon>
        <taxon>Rhodococcus</taxon>
    </lineage>
</organism>
<comment type="caution">
    <text evidence="2">The sequence shown here is derived from an EMBL/GenBank/DDBJ whole genome shotgun (WGS) entry which is preliminary data.</text>
</comment>
<name>A0ABU7L787_9NOCA</name>
<keyword evidence="1" id="KW-0472">Membrane</keyword>
<sequence length="150" mass="15533">MSQYNPDPATNAVDVKKLWSGGLATAVVAALAAVVGLLVIRELLDVPVITPEILFGRSQAANLAVFAAIAALVATGLLHLLILSTPRATSFFSWICTLATVAVALWPFMFDATLASKVCSAVLYLVVGTAIVSLLSGVARSAAISRPIGR</sequence>
<evidence type="ECO:0000256" key="1">
    <source>
        <dbReference type="SAM" id="Phobius"/>
    </source>
</evidence>
<feature type="transmembrane region" description="Helical" evidence="1">
    <location>
        <begin position="91"/>
        <end position="109"/>
    </location>
</feature>
<dbReference type="Proteomes" id="UP001336020">
    <property type="component" value="Unassembled WGS sequence"/>
</dbReference>
<gene>
    <name evidence="2" type="ORF">Q7514_04445</name>
</gene>
<feature type="transmembrane region" description="Helical" evidence="1">
    <location>
        <begin position="121"/>
        <end position="143"/>
    </location>
</feature>
<dbReference type="RefSeq" id="WP_330132058.1">
    <property type="nucleotide sequence ID" value="NZ_JAUTXY010000002.1"/>
</dbReference>
<proteinExistence type="predicted"/>
<dbReference type="EMBL" id="JAUTXY010000002">
    <property type="protein sequence ID" value="MEE2056772.1"/>
    <property type="molecule type" value="Genomic_DNA"/>
</dbReference>
<accession>A0ABU7L787</accession>
<keyword evidence="1" id="KW-0812">Transmembrane</keyword>
<keyword evidence="3" id="KW-1185">Reference proteome</keyword>
<evidence type="ECO:0000313" key="3">
    <source>
        <dbReference type="Proteomes" id="UP001336020"/>
    </source>
</evidence>
<feature type="transmembrane region" description="Helical" evidence="1">
    <location>
        <begin position="60"/>
        <end position="84"/>
    </location>
</feature>
<dbReference type="Pfam" id="PF19545">
    <property type="entry name" value="DUF6069"/>
    <property type="match status" value="1"/>
</dbReference>
<dbReference type="InterPro" id="IPR045713">
    <property type="entry name" value="DUF6069"/>
</dbReference>
<feature type="transmembrane region" description="Helical" evidence="1">
    <location>
        <begin position="21"/>
        <end position="40"/>
    </location>
</feature>
<protein>
    <submittedName>
        <fullName evidence="2">DUF6069 family protein</fullName>
    </submittedName>
</protein>